<gene>
    <name evidence="14" type="primary">cysK</name>
    <name evidence="14" type="ORF">DWY20_06095</name>
</gene>
<dbReference type="AlphaFoldDB" id="A0A412GSC3"/>
<comment type="caution">
    <text evidence="14">The sequence shown here is derived from an EMBL/GenBank/DDBJ whole genome shotgun (WGS) entry which is preliminary data.</text>
</comment>
<dbReference type="SUPFAM" id="SSF53686">
    <property type="entry name" value="Tryptophan synthase beta subunit-like PLP-dependent enzymes"/>
    <property type="match status" value="1"/>
</dbReference>
<feature type="binding site" evidence="10">
    <location>
        <begin position="181"/>
        <end position="185"/>
    </location>
    <ligand>
        <name>pyridoxal 5'-phosphate</name>
        <dbReference type="ChEBI" id="CHEBI:597326"/>
    </ligand>
</feature>
<keyword evidence="15" id="KW-1185">Reference proteome</keyword>
<comment type="catalytic activity">
    <reaction evidence="9 12">
        <text>O-acetyl-L-serine + hydrogen sulfide = L-cysteine + acetate</text>
        <dbReference type="Rhea" id="RHEA:14829"/>
        <dbReference type="ChEBI" id="CHEBI:29919"/>
        <dbReference type="ChEBI" id="CHEBI:30089"/>
        <dbReference type="ChEBI" id="CHEBI:35235"/>
        <dbReference type="ChEBI" id="CHEBI:58340"/>
        <dbReference type="EC" id="2.5.1.47"/>
    </reaction>
</comment>
<evidence type="ECO:0000313" key="15">
    <source>
        <dbReference type="Proteomes" id="UP000285864"/>
    </source>
</evidence>
<dbReference type="EMBL" id="QRUU01000019">
    <property type="protein sequence ID" value="RGR97686.1"/>
    <property type="molecule type" value="Genomic_DNA"/>
</dbReference>
<evidence type="ECO:0000256" key="10">
    <source>
        <dbReference type="PIRSR" id="PIRSR605856-50"/>
    </source>
</evidence>
<protein>
    <recommendedName>
        <fullName evidence="4 12">Cysteine synthase</fullName>
        <ecNumber evidence="4 12">2.5.1.47</ecNumber>
    </recommendedName>
</protein>
<reference evidence="14 15" key="1">
    <citation type="submission" date="2018-08" db="EMBL/GenBank/DDBJ databases">
        <title>A genome reference for cultivated species of the human gut microbiota.</title>
        <authorList>
            <person name="Zou Y."/>
            <person name="Xue W."/>
            <person name="Luo G."/>
        </authorList>
    </citation>
    <scope>NUCLEOTIDE SEQUENCE [LARGE SCALE GENOMIC DNA]</scope>
    <source>
        <strain evidence="14 15">AF24-2</strain>
    </source>
</reference>
<feature type="modified residue" description="N6-(pyridoxal phosphate)lysine" evidence="11">
    <location>
        <position position="47"/>
    </location>
</feature>
<sequence length="315" mass="33705">MAKIYQNLTELIGNTPLLKLQHLSQTHKAKANIIAKLEFFNPGGSVKDRIALAMIEDAEQKGILRPGSVIIEPTSGNTGVGLAWVASVKGYKAVLTMPETMSLERQNLLKAMGAELVLTPGNEGMSGAIKKAEELRDNTPGAVILQQFENPANPRAHSLTTAKEVWQDTDGKVDVFIAGVGTGGTLSGVGEGLKSYNPNIEIVAVEPDSSAVLSGEKPGMHKIQGIGAGFIPSTYNTQVVDKIIRVKDDDAIRTGRELSLQEGLLVGISSGAATFAALQLSQMTEYKDKNIVVLLPDTGERYLSTVLYAFEEYPL</sequence>
<keyword evidence="5 12" id="KW-0028">Amino-acid biosynthesis</keyword>
<keyword evidence="7 10" id="KW-0663">Pyridoxal phosphate</keyword>
<dbReference type="NCBIfam" id="TIGR01139">
    <property type="entry name" value="cysK"/>
    <property type="match status" value="1"/>
</dbReference>
<dbReference type="FunFam" id="3.40.50.1100:FF:000118">
    <property type="entry name" value="Related to CYS4-cystathionine beta-synthase"/>
    <property type="match status" value="1"/>
</dbReference>
<dbReference type="InterPro" id="IPR005856">
    <property type="entry name" value="Cys_synth"/>
</dbReference>
<evidence type="ECO:0000313" key="14">
    <source>
        <dbReference type="EMBL" id="RGR97686.1"/>
    </source>
</evidence>
<keyword evidence="8 12" id="KW-0198">Cysteine biosynthesis</keyword>
<feature type="binding site" evidence="10">
    <location>
        <position position="269"/>
    </location>
    <ligand>
        <name>pyridoxal 5'-phosphate</name>
        <dbReference type="ChEBI" id="CHEBI:597326"/>
    </ligand>
</feature>
<dbReference type="GO" id="GO:0004124">
    <property type="term" value="F:cysteine synthase activity"/>
    <property type="evidence" value="ECO:0007669"/>
    <property type="project" value="UniProtKB-UniRule"/>
</dbReference>
<dbReference type="FunFam" id="3.40.50.1100:FF:000003">
    <property type="entry name" value="Cystathionine beta-synthase"/>
    <property type="match status" value="1"/>
</dbReference>
<dbReference type="CDD" id="cd01561">
    <property type="entry name" value="CBS_like"/>
    <property type="match status" value="1"/>
</dbReference>
<evidence type="ECO:0000256" key="11">
    <source>
        <dbReference type="PIRSR" id="PIRSR605856-51"/>
    </source>
</evidence>
<evidence type="ECO:0000256" key="8">
    <source>
        <dbReference type="ARBA" id="ARBA00023192"/>
    </source>
</evidence>
<accession>A0A412GSC3</accession>
<comment type="pathway">
    <text evidence="2">Amino-acid biosynthesis; L-cysteine biosynthesis; L-cysteine from L-serine: step 2/2.</text>
</comment>
<dbReference type="InterPro" id="IPR001926">
    <property type="entry name" value="TrpB-like_PALP"/>
</dbReference>
<evidence type="ECO:0000256" key="9">
    <source>
        <dbReference type="ARBA" id="ARBA00047931"/>
    </source>
</evidence>
<evidence type="ECO:0000256" key="12">
    <source>
        <dbReference type="RuleBase" id="RU003985"/>
    </source>
</evidence>
<evidence type="ECO:0000256" key="2">
    <source>
        <dbReference type="ARBA" id="ARBA00004962"/>
    </source>
</evidence>
<dbReference type="InterPro" id="IPR036052">
    <property type="entry name" value="TrpB-like_PALP_sf"/>
</dbReference>
<evidence type="ECO:0000256" key="1">
    <source>
        <dbReference type="ARBA" id="ARBA00001933"/>
    </source>
</evidence>
<proteinExistence type="inferred from homology"/>
<dbReference type="RefSeq" id="WP_118483873.1">
    <property type="nucleotide sequence ID" value="NZ_QRUU01000019.1"/>
</dbReference>
<organism evidence="14 15">
    <name type="scientific">Phocaeicola coprocola</name>
    <dbReference type="NCBI Taxonomy" id="310298"/>
    <lineage>
        <taxon>Bacteria</taxon>
        <taxon>Pseudomonadati</taxon>
        <taxon>Bacteroidota</taxon>
        <taxon>Bacteroidia</taxon>
        <taxon>Bacteroidales</taxon>
        <taxon>Bacteroidaceae</taxon>
        <taxon>Phocaeicola</taxon>
    </lineage>
</organism>
<dbReference type="GO" id="GO:0006535">
    <property type="term" value="P:cysteine biosynthetic process from serine"/>
    <property type="evidence" value="ECO:0007669"/>
    <property type="project" value="UniProtKB-UniRule"/>
</dbReference>
<evidence type="ECO:0000256" key="6">
    <source>
        <dbReference type="ARBA" id="ARBA00022679"/>
    </source>
</evidence>
<feature type="domain" description="Tryptophan synthase beta chain-like PALP" evidence="13">
    <location>
        <begin position="9"/>
        <end position="297"/>
    </location>
</feature>
<dbReference type="InterPro" id="IPR050214">
    <property type="entry name" value="Cys_Synth/Cystath_Beta-Synth"/>
</dbReference>
<dbReference type="PANTHER" id="PTHR10314">
    <property type="entry name" value="CYSTATHIONINE BETA-SYNTHASE"/>
    <property type="match status" value="1"/>
</dbReference>
<evidence type="ECO:0000259" key="13">
    <source>
        <dbReference type="Pfam" id="PF00291"/>
    </source>
</evidence>
<dbReference type="Proteomes" id="UP000285864">
    <property type="component" value="Unassembled WGS sequence"/>
</dbReference>
<evidence type="ECO:0000256" key="4">
    <source>
        <dbReference type="ARBA" id="ARBA00012681"/>
    </source>
</evidence>
<evidence type="ECO:0000256" key="5">
    <source>
        <dbReference type="ARBA" id="ARBA00022605"/>
    </source>
</evidence>
<keyword evidence="6 12" id="KW-0808">Transferase</keyword>
<dbReference type="PROSITE" id="PS00901">
    <property type="entry name" value="CYS_SYNTHASE"/>
    <property type="match status" value="1"/>
</dbReference>
<comment type="similarity">
    <text evidence="3 12">Belongs to the cysteine synthase/cystathionine beta-synthase family.</text>
</comment>
<evidence type="ECO:0000256" key="3">
    <source>
        <dbReference type="ARBA" id="ARBA00007103"/>
    </source>
</evidence>
<evidence type="ECO:0000256" key="7">
    <source>
        <dbReference type="ARBA" id="ARBA00022898"/>
    </source>
</evidence>
<dbReference type="NCBIfam" id="TIGR01136">
    <property type="entry name" value="cysKM"/>
    <property type="match status" value="1"/>
</dbReference>
<dbReference type="EC" id="2.5.1.47" evidence="4 12"/>
<dbReference type="Gene3D" id="3.40.50.1100">
    <property type="match status" value="2"/>
</dbReference>
<dbReference type="Pfam" id="PF00291">
    <property type="entry name" value="PALP"/>
    <property type="match status" value="1"/>
</dbReference>
<dbReference type="InterPro" id="IPR001216">
    <property type="entry name" value="P-phosphate_BS"/>
</dbReference>
<comment type="cofactor">
    <cofactor evidence="1 10 12">
        <name>pyridoxal 5'-phosphate</name>
        <dbReference type="ChEBI" id="CHEBI:597326"/>
    </cofactor>
</comment>
<feature type="binding site" evidence="10">
    <location>
        <position position="77"/>
    </location>
    <ligand>
        <name>pyridoxal 5'-phosphate</name>
        <dbReference type="ChEBI" id="CHEBI:597326"/>
    </ligand>
</feature>
<name>A0A412GSC3_9BACT</name>
<dbReference type="InterPro" id="IPR005859">
    <property type="entry name" value="CysK"/>
</dbReference>